<feature type="region of interest" description="Disordered" evidence="1">
    <location>
        <begin position="248"/>
        <end position="294"/>
    </location>
</feature>
<protein>
    <recommendedName>
        <fullName evidence="2">DUF4216 domain-containing protein</fullName>
    </recommendedName>
</protein>
<dbReference type="Pfam" id="PF03004">
    <property type="entry name" value="Transposase_24"/>
    <property type="match status" value="1"/>
</dbReference>
<dbReference type="PANTHER" id="PTHR48258">
    <property type="entry name" value="DUF4218 DOMAIN-CONTAINING PROTEIN-RELATED"/>
    <property type="match status" value="1"/>
</dbReference>
<dbReference type="InterPro" id="IPR004252">
    <property type="entry name" value="Probable_transposase_24"/>
</dbReference>
<comment type="caution">
    <text evidence="3">The sequence shown here is derived from an EMBL/GenBank/DDBJ whole genome shotgun (WGS) entry which is preliminary data.</text>
</comment>
<accession>A0A834WUP8</accession>
<keyword evidence="4" id="KW-1185">Reference proteome</keyword>
<sequence length="681" mass="78925">MLENCEEVWPFIKEHQDELQKQTPRVDDMNGVEFQNWFRAHVFKLSTQEFVSEELISLAVGPLQQVCIYSTFMVNGYRFHTKDRALRRKTQNSRVLVKGDVSDIDKEYYGVLEDVYELNYVGNRKVYLFKCHWWDVAHFERGYKVDKYGFVSVNTKRSLNTNEPFVLASQAKEVFYLDDISDLGWLVVVKTNPRDLFDVPQEDKEDDGDGDGVAFDQAYQPIEVDQLNFSNHNEVENEITVTLHREMTGLGRGRGGRGGKVSMRSTRRGRRDSQEVSSTSRSIPLQEVPRVEDQHQISPVAQRGFQSFPDIIEEEIEGSQIGEGSINPSAGSCTCKHIRGKYKSLSLDMNTRNGQKVKINIPEGLQRAVGLDARDIASYCGFVLRQTVSFRVGRWQNVFATYGQAMCLKVKEKFEILDDRRALAMDTFVIDTLQRLFRAWKNRLHTHYKKFPTDQERLDNRRVDVTPEDWNWLVEHYSSDTFKVASERNKRNRAKQVIRHTSGPRSFAEVEELIRDPATGEKATPDAVLEIQHTHKTNGGRVWLDPKSKEIHGRLKELVSQQKDNQHPLTGDEILESVLGEKSGFVRGKGYGKKPITKRARQQIDVEASVSSAIEVIRDQMEAEFDRKLQGDRAEYERKIQEERVEYERKLQEERNELQLKEQEKHAELERKMQAEIDQRI</sequence>
<reference evidence="3" key="1">
    <citation type="submission" date="2020-09" db="EMBL/GenBank/DDBJ databases">
        <title>Genome-Enabled Discovery of Anthraquinone Biosynthesis in Senna tora.</title>
        <authorList>
            <person name="Kang S.-H."/>
            <person name="Pandey R.P."/>
            <person name="Lee C.-M."/>
            <person name="Sim J.-S."/>
            <person name="Jeong J.-T."/>
            <person name="Choi B.-S."/>
            <person name="Jung M."/>
            <person name="Ginzburg D."/>
            <person name="Zhao K."/>
            <person name="Won S.Y."/>
            <person name="Oh T.-J."/>
            <person name="Yu Y."/>
            <person name="Kim N.-H."/>
            <person name="Lee O.R."/>
            <person name="Lee T.-H."/>
            <person name="Bashyal P."/>
            <person name="Kim T.-S."/>
            <person name="Lee W.-H."/>
            <person name="Kawkins C."/>
            <person name="Kim C.-K."/>
            <person name="Kim J.S."/>
            <person name="Ahn B.O."/>
            <person name="Rhee S.Y."/>
            <person name="Sohng J.K."/>
        </authorList>
    </citation>
    <scope>NUCLEOTIDE SEQUENCE</scope>
    <source>
        <tissue evidence="3">Leaf</tissue>
    </source>
</reference>
<feature type="region of interest" description="Disordered" evidence="1">
    <location>
        <begin position="661"/>
        <end position="681"/>
    </location>
</feature>
<evidence type="ECO:0000256" key="1">
    <source>
        <dbReference type="SAM" id="MobiDB-lite"/>
    </source>
</evidence>
<proteinExistence type="predicted"/>
<dbReference type="AlphaFoldDB" id="A0A834WUP8"/>
<dbReference type="Pfam" id="PF13952">
    <property type="entry name" value="DUF4216"/>
    <property type="match status" value="1"/>
</dbReference>
<organism evidence="3 4">
    <name type="scientific">Senna tora</name>
    <dbReference type="NCBI Taxonomy" id="362788"/>
    <lineage>
        <taxon>Eukaryota</taxon>
        <taxon>Viridiplantae</taxon>
        <taxon>Streptophyta</taxon>
        <taxon>Embryophyta</taxon>
        <taxon>Tracheophyta</taxon>
        <taxon>Spermatophyta</taxon>
        <taxon>Magnoliopsida</taxon>
        <taxon>eudicotyledons</taxon>
        <taxon>Gunneridae</taxon>
        <taxon>Pentapetalae</taxon>
        <taxon>rosids</taxon>
        <taxon>fabids</taxon>
        <taxon>Fabales</taxon>
        <taxon>Fabaceae</taxon>
        <taxon>Caesalpinioideae</taxon>
        <taxon>Cassia clade</taxon>
        <taxon>Senna</taxon>
    </lineage>
</organism>
<dbReference type="Proteomes" id="UP000634136">
    <property type="component" value="Unassembled WGS sequence"/>
</dbReference>
<name>A0A834WUP8_9FABA</name>
<evidence type="ECO:0000313" key="4">
    <source>
        <dbReference type="Proteomes" id="UP000634136"/>
    </source>
</evidence>
<dbReference type="InterPro" id="IPR025312">
    <property type="entry name" value="DUF4216"/>
</dbReference>
<evidence type="ECO:0000313" key="3">
    <source>
        <dbReference type="EMBL" id="KAF7832705.1"/>
    </source>
</evidence>
<dbReference type="PANTHER" id="PTHR48258:SF13">
    <property type="match status" value="1"/>
</dbReference>
<evidence type="ECO:0000259" key="2">
    <source>
        <dbReference type="Pfam" id="PF13952"/>
    </source>
</evidence>
<gene>
    <name evidence="3" type="ORF">G2W53_015038</name>
</gene>
<feature type="compositionally biased region" description="Gly residues" evidence="1">
    <location>
        <begin position="250"/>
        <end position="259"/>
    </location>
</feature>
<feature type="domain" description="DUF4216" evidence="2">
    <location>
        <begin position="117"/>
        <end position="188"/>
    </location>
</feature>
<dbReference type="OrthoDB" id="1878503at2759"/>
<dbReference type="EMBL" id="JAAIUW010000005">
    <property type="protein sequence ID" value="KAF7832705.1"/>
    <property type="molecule type" value="Genomic_DNA"/>
</dbReference>